<sequence>MNFNYQKICADLLKGLPQRTTGVIERRFGLQTEQTGQRETLEAIGQSYDIT</sequence>
<accession>X1P4Z8</accession>
<name>X1P4Z8_9ZZZZ</name>
<feature type="non-terminal residue" evidence="1">
    <location>
        <position position="51"/>
    </location>
</feature>
<proteinExistence type="predicted"/>
<evidence type="ECO:0000313" key="1">
    <source>
        <dbReference type="EMBL" id="GAI34110.1"/>
    </source>
</evidence>
<comment type="caution">
    <text evidence="1">The sequence shown here is derived from an EMBL/GenBank/DDBJ whole genome shotgun (WGS) entry which is preliminary data.</text>
</comment>
<reference evidence="1" key="1">
    <citation type="journal article" date="2014" name="Front. Microbiol.">
        <title>High frequency of phylogenetically diverse reductive dehalogenase-homologous genes in deep subseafloor sedimentary metagenomes.</title>
        <authorList>
            <person name="Kawai M."/>
            <person name="Futagami T."/>
            <person name="Toyoda A."/>
            <person name="Takaki Y."/>
            <person name="Nishi S."/>
            <person name="Hori S."/>
            <person name="Arai W."/>
            <person name="Tsubouchi T."/>
            <person name="Morono Y."/>
            <person name="Uchiyama I."/>
            <person name="Ito T."/>
            <person name="Fujiyama A."/>
            <person name="Inagaki F."/>
            <person name="Takami H."/>
        </authorList>
    </citation>
    <scope>NUCLEOTIDE SEQUENCE</scope>
    <source>
        <strain evidence="1">Expedition CK06-06</strain>
    </source>
</reference>
<gene>
    <name evidence="1" type="ORF">S06H3_45555</name>
</gene>
<organism evidence="1">
    <name type="scientific">marine sediment metagenome</name>
    <dbReference type="NCBI Taxonomy" id="412755"/>
    <lineage>
        <taxon>unclassified sequences</taxon>
        <taxon>metagenomes</taxon>
        <taxon>ecological metagenomes</taxon>
    </lineage>
</organism>
<dbReference type="InterPro" id="IPR036388">
    <property type="entry name" value="WH-like_DNA-bd_sf"/>
</dbReference>
<dbReference type="Gene3D" id="1.10.10.10">
    <property type="entry name" value="Winged helix-like DNA-binding domain superfamily/Winged helix DNA-binding domain"/>
    <property type="match status" value="1"/>
</dbReference>
<protein>
    <submittedName>
        <fullName evidence="1">Uncharacterized protein</fullName>
    </submittedName>
</protein>
<dbReference type="EMBL" id="BARV01028462">
    <property type="protein sequence ID" value="GAI34110.1"/>
    <property type="molecule type" value="Genomic_DNA"/>
</dbReference>
<dbReference type="AlphaFoldDB" id="X1P4Z8"/>